<evidence type="ECO:0000313" key="2">
    <source>
        <dbReference type="EMBL" id="GID12197.1"/>
    </source>
</evidence>
<organism evidence="2 3">
    <name type="scientific">Actinocatenispora rupis</name>
    <dbReference type="NCBI Taxonomy" id="519421"/>
    <lineage>
        <taxon>Bacteria</taxon>
        <taxon>Bacillati</taxon>
        <taxon>Actinomycetota</taxon>
        <taxon>Actinomycetes</taxon>
        <taxon>Micromonosporales</taxon>
        <taxon>Micromonosporaceae</taxon>
        <taxon>Actinocatenispora</taxon>
    </lineage>
</organism>
<dbReference type="EMBL" id="BOMB01000017">
    <property type="protein sequence ID" value="GID12197.1"/>
    <property type="molecule type" value="Genomic_DNA"/>
</dbReference>
<comment type="caution">
    <text evidence="2">The sequence shown here is derived from an EMBL/GenBank/DDBJ whole genome shotgun (WGS) entry which is preliminary data.</text>
</comment>
<gene>
    <name evidence="2" type="ORF">Aru02nite_30860</name>
</gene>
<accession>A0A8J3J581</accession>
<sequence>MRVVNRLAALLLGLVLLAGGLLALVEGVLAAAGRRPWPVDFARWYGPLTRTPLSSSVVLGVSIGIGVLGILVLLLELRPWAPVRLGIRRADDPRPLTWWVLRRSVERQVSAACDGVPGLSETHTRLRGRDQRWRLVVRPRGRNDARPDVDRTVAAVLDRVAAPGAVRVRVALRRPKRVA</sequence>
<proteinExistence type="predicted"/>
<reference evidence="2" key="1">
    <citation type="submission" date="2021-01" db="EMBL/GenBank/DDBJ databases">
        <title>Whole genome shotgun sequence of Actinocatenispora rupis NBRC 107355.</title>
        <authorList>
            <person name="Komaki H."/>
            <person name="Tamura T."/>
        </authorList>
    </citation>
    <scope>NUCLEOTIDE SEQUENCE</scope>
    <source>
        <strain evidence="2">NBRC 107355</strain>
    </source>
</reference>
<keyword evidence="1" id="KW-0812">Transmembrane</keyword>
<name>A0A8J3J581_9ACTN</name>
<keyword evidence="1" id="KW-1133">Transmembrane helix</keyword>
<evidence type="ECO:0008006" key="4">
    <source>
        <dbReference type="Google" id="ProtNLM"/>
    </source>
</evidence>
<dbReference type="AlphaFoldDB" id="A0A8J3J581"/>
<evidence type="ECO:0000256" key="1">
    <source>
        <dbReference type="SAM" id="Phobius"/>
    </source>
</evidence>
<evidence type="ECO:0000313" key="3">
    <source>
        <dbReference type="Proteomes" id="UP000612808"/>
    </source>
</evidence>
<feature type="transmembrane region" description="Helical" evidence="1">
    <location>
        <begin position="54"/>
        <end position="75"/>
    </location>
</feature>
<keyword evidence="3" id="KW-1185">Reference proteome</keyword>
<dbReference type="RefSeq" id="WP_203658184.1">
    <property type="nucleotide sequence ID" value="NZ_BAAAZM010000009.1"/>
</dbReference>
<keyword evidence="1" id="KW-0472">Membrane</keyword>
<dbReference type="Proteomes" id="UP000612808">
    <property type="component" value="Unassembled WGS sequence"/>
</dbReference>
<protein>
    <recommendedName>
        <fullName evidence="4">Alkaline shock response membrane anchor protein AmaP</fullName>
    </recommendedName>
</protein>